<comment type="caution">
    <text evidence="2">The sequence shown here is derived from an EMBL/GenBank/DDBJ whole genome shotgun (WGS) entry which is preliminary data.</text>
</comment>
<dbReference type="InterPro" id="IPR014197">
    <property type="entry name" value="Sporulation_prot_YunB"/>
</dbReference>
<sequence length="286" mass="31932">MRRRWGSGFPALRNWSPPKPAPRRWGSPKWRLPGSGSSGGMQAKKWTPRPPKRRKKLGRKQWAILLLLLLLFAIVQSFVFFDKEIKGPLLFLAKVRIKQMATEAINTAITQEIAQTADADKMISWKLDSQGKVTGFLIDYREQMKLTSRTIQTVERVLKEKEEVPEHIPIGHAMNSPLLSAFGPRVSVSFHPASAVRAEVGTRQTQSGINMLLVEVFIKIRTEIAVVIPFDQDPDTLETEIPLSYALVVGNVPMYYYDNQGNAVGSKAPQAPAISLPSQPQPSASH</sequence>
<accession>A0A4V5LRM7</accession>
<dbReference type="OrthoDB" id="1649278at2"/>
<dbReference type="Proteomes" id="UP000309673">
    <property type="component" value="Unassembled WGS sequence"/>
</dbReference>
<name>A0A4V5LRM7_9BACL</name>
<keyword evidence="3" id="KW-1185">Reference proteome</keyword>
<evidence type="ECO:0000313" key="2">
    <source>
        <dbReference type="EMBL" id="TJY39829.1"/>
    </source>
</evidence>
<organism evidence="2 3">
    <name type="scientific">Cohnella pontilimi</name>
    <dbReference type="NCBI Taxonomy" id="2564100"/>
    <lineage>
        <taxon>Bacteria</taxon>
        <taxon>Bacillati</taxon>
        <taxon>Bacillota</taxon>
        <taxon>Bacilli</taxon>
        <taxon>Bacillales</taxon>
        <taxon>Paenibacillaceae</taxon>
        <taxon>Cohnella</taxon>
    </lineage>
</organism>
<feature type="region of interest" description="Disordered" evidence="1">
    <location>
        <begin position="267"/>
        <end position="286"/>
    </location>
</feature>
<feature type="region of interest" description="Disordered" evidence="1">
    <location>
        <begin position="1"/>
        <end position="54"/>
    </location>
</feature>
<reference evidence="2 3" key="1">
    <citation type="submission" date="2019-04" db="EMBL/GenBank/DDBJ databases">
        <title>Cohnella sp. nov., isolated from soil.</title>
        <authorList>
            <person name="Kim W."/>
        </authorList>
    </citation>
    <scope>NUCLEOTIDE SEQUENCE [LARGE SCALE GENOMIC DNA]</scope>
    <source>
        <strain evidence="2 3">CAU 1483</strain>
    </source>
</reference>
<proteinExistence type="predicted"/>
<feature type="compositionally biased region" description="Polar residues" evidence="1">
    <location>
        <begin position="276"/>
        <end position="286"/>
    </location>
</feature>
<protein>
    <submittedName>
        <fullName evidence="2">Sporulation protein YunB</fullName>
    </submittedName>
</protein>
<evidence type="ECO:0000256" key="1">
    <source>
        <dbReference type="SAM" id="MobiDB-lite"/>
    </source>
</evidence>
<dbReference type="RefSeq" id="WP_136779269.1">
    <property type="nucleotide sequence ID" value="NZ_SUPK01000009.1"/>
</dbReference>
<gene>
    <name evidence="2" type="primary">yunB</name>
    <name evidence="2" type="ORF">E5161_17985</name>
</gene>
<dbReference type="NCBIfam" id="TIGR02832">
    <property type="entry name" value="spo_yunB"/>
    <property type="match status" value="1"/>
</dbReference>
<dbReference type="EMBL" id="SUPK01000009">
    <property type="protein sequence ID" value="TJY39829.1"/>
    <property type="molecule type" value="Genomic_DNA"/>
</dbReference>
<dbReference type="Pfam" id="PF09560">
    <property type="entry name" value="Spore_YunB"/>
    <property type="match status" value="1"/>
</dbReference>
<evidence type="ECO:0000313" key="3">
    <source>
        <dbReference type="Proteomes" id="UP000309673"/>
    </source>
</evidence>
<dbReference type="AlphaFoldDB" id="A0A4V5LRM7"/>